<evidence type="ECO:0000313" key="2">
    <source>
        <dbReference type="EMBL" id="GAA0588052.1"/>
    </source>
</evidence>
<keyword evidence="3" id="KW-1185">Reference proteome</keyword>
<evidence type="ECO:0000256" key="1">
    <source>
        <dbReference type="SAM" id="SignalP"/>
    </source>
</evidence>
<name>A0ABP3QGI5_9PROT</name>
<comment type="caution">
    <text evidence="2">The sequence shown here is derived from an EMBL/GenBank/DDBJ whole genome shotgun (WGS) entry which is preliminary data.</text>
</comment>
<accession>A0ABP3QGI5</accession>
<organism evidence="2 3">
    <name type="scientific">Rhizomicrobium electricum</name>
    <dbReference type="NCBI Taxonomy" id="480070"/>
    <lineage>
        <taxon>Bacteria</taxon>
        <taxon>Pseudomonadati</taxon>
        <taxon>Pseudomonadota</taxon>
        <taxon>Alphaproteobacteria</taxon>
        <taxon>Micropepsales</taxon>
        <taxon>Micropepsaceae</taxon>
        <taxon>Rhizomicrobium</taxon>
    </lineage>
</organism>
<gene>
    <name evidence="2" type="ORF">GCM10008942_41320</name>
</gene>
<protein>
    <submittedName>
        <fullName evidence="2">Uncharacterized protein</fullName>
    </submittedName>
</protein>
<proteinExistence type="predicted"/>
<dbReference type="Proteomes" id="UP001499951">
    <property type="component" value="Unassembled WGS sequence"/>
</dbReference>
<feature type="chain" id="PRO_5045391882" evidence="1">
    <location>
        <begin position="20"/>
        <end position="370"/>
    </location>
</feature>
<dbReference type="RefSeq" id="WP_166934818.1">
    <property type="nucleotide sequence ID" value="NZ_BAAADD010000014.1"/>
</dbReference>
<dbReference type="EMBL" id="BAAADD010000014">
    <property type="protein sequence ID" value="GAA0588052.1"/>
    <property type="molecule type" value="Genomic_DNA"/>
</dbReference>
<evidence type="ECO:0000313" key="3">
    <source>
        <dbReference type="Proteomes" id="UP001499951"/>
    </source>
</evidence>
<sequence>MARFARILAGVFCLAAAHADVAPNPPKETEKVPQSVWQVAPDGTATHLQSTLVCAPEVAGFRQVHLQVYDRHGFDVSCGYNGRGGVITLYLTRLGAMSLDAAFADAKQQLVQSAPDAKPLPEADQKTFEGARDFLHLIYTEKNGALWSGIWMADFSGWMFEFRATYKPEAQQEIFDEMAELTRRAKADAGAHLALCAKSAVPERTGKPLTEDADITMIGVAAGATIMADALPDADKKDLPKSEKPGVWCAETPVEGFAIPLLLWHAVTADGKTQGFDRVSVTTYDTSPMLEAGAGGTGRIFDEIKNDGTTHFIVTLRNGDDVLVFGAWSGRPKPEDLGRLIRDFFDGRAKPLAVVNVKTKAITIYQGPKK</sequence>
<keyword evidence="1" id="KW-0732">Signal</keyword>
<feature type="signal peptide" evidence="1">
    <location>
        <begin position="1"/>
        <end position="19"/>
    </location>
</feature>
<reference evidence="3" key="1">
    <citation type="journal article" date="2019" name="Int. J. Syst. Evol. Microbiol.">
        <title>The Global Catalogue of Microorganisms (GCM) 10K type strain sequencing project: providing services to taxonomists for standard genome sequencing and annotation.</title>
        <authorList>
            <consortium name="The Broad Institute Genomics Platform"/>
            <consortium name="The Broad Institute Genome Sequencing Center for Infectious Disease"/>
            <person name="Wu L."/>
            <person name="Ma J."/>
        </authorList>
    </citation>
    <scope>NUCLEOTIDE SEQUENCE [LARGE SCALE GENOMIC DNA]</scope>
    <source>
        <strain evidence="3">JCM 15089</strain>
    </source>
</reference>